<feature type="transmembrane region" description="Helical" evidence="1">
    <location>
        <begin position="59"/>
        <end position="88"/>
    </location>
</feature>
<dbReference type="EMBL" id="VCPD01000005">
    <property type="protein sequence ID" value="TMV06467.1"/>
    <property type="molecule type" value="Genomic_DNA"/>
</dbReference>
<comment type="caution">
    <text evidence="2">The sequence shown here is derived from an EMBL/GenBank/DDBJ whole genome shotgun (WGS) entry which is preliminary data.</text>
</comment>
<keyword evidence="1" id="KW-0812">Transmembrane</keyword>
<sequence>MSFNARVQRLSTNIQTLFARAGFPMTLLLMLVITVASLMPKGSAGDPGSADKQMHVIAYALAVLPAAVGASGPVVGLAAGIVAWGIAIELIQPLVGRSMNIADIAANTSGVLAGLLFAFVLRRLLGKWSG</sequence>
<dbReference type="RefSeq" id="WP_138843707.1">
    <property type="nucleotide sequence ID" value="NZ_VCPD01000005.1"/>
</dbReference>
<feature type="transmembrane region" description="Helical" evidence="1">
    <location>
        <begin position="21"/>
        <end position="39"/>
    </location>
</feature>
<organism evidence="2 3">
    <name type="scientific">Ruegeria sediminis</name>
    <dbReference type="NCBI Taxonomy" id="2583820"/>
    <lineage>
        <taxon>Bacteria</taxon>
        <taxon>Pseudomonadati</taxon>
        <taxon>Pseudomonadota</taxon>
        <taxon>Alphaproteobacteria</taxon>
        <taxon>Rhodobacterales</taxon>
        <taxon>Roseobacteraceae</taxon>
        <taxon>Ruegeria</taxon>
    </lineage>
</organism>
<feature type="transmembrane region" description="Helical" evidence="1">
    <location>
        <begin position="100"/>
        <end position="121"/>
    </location>
</feature>
<evidence type="ECO:0000256" key="1">
    <source>
        <dbReference type="SAM" id="Phobius"/>
    </source>
</evidence>
<keyword evidence="1" id="KW-1133">Transmembrane helix</keyword>
<evidence type="ECO:0000313" key="2">
    <source>
        <dbReference type="EMBL" id="TMV06467.1"/>
    </source>
</evidence>
<dbReference type="Proteomes" id="UP001193035">
    <property type="component" value="Unassembled WGS sequence"/>
</dbReference>
<proteinExistence type="predicted"/>
<evidence type="ECO:0000313" key="3">
    <source>
        <dbReference type="Proteomes" id="UP001193035"/>
    </source>
</evidence>
<name>A0ABY2WW00_9RHOB</name>
<keyword evidence="1" id="KW-0472">Membrane</keyword>
<reference evidence="2 3" key="1">
    <citation type="submission" date="2019-05" db="EMBL/GenBank/DDBJ databases">
        <title>Ruegeria sp. nov., isolated from tidal flat.</title>
        <authorList>
            <person name="Kim W."/>
        </authorList>
    </citation>
    <scope>NUCLEOTIDE SEQUENCE [LARGE SCALE GENOMIC DNA]</scope>
    <source>
        <strain evidence="2 3">CAU 1488</strain>
    </source>
</reference>
<protein>
    <submittedName>
        <fullName evidence="2">VanZ family protein</fullName>
    </submittedName>
</protein>
<keyword evidence="3" id="KW-1185">Reference proteome</keyword>
<gene>
    <name evidence="2" type="ORF">FGK63_15080</name>
</gene>
<accession>A0ABY2WW00</accession>